<evidence type="ECO:0000256" key="1">
    <source>
        <dbReference type="SAM" id="MobiDB-lite"/>
    </source>
</evidence>
<organism evidence="2 3">
    <name type="scientific">Plectus sambesii</name>
    <dbReference type="NCBI Taxonomy" id="2011161"/>
    <lineage>
        <taxon>Eukaryota</taxon>
        <taxon>Metazoa</taxon>
        <taxon>Ecdysozoa</taxon>
        <taxon>Nematoda</taxon>
        <taxon>Chromadorea</taxon>
        <taxon>Plectida</taxon>
        <taxon>Plectina</taxon>
        <taxon>Plectoidea</taxon>
        <taxon>Plectidae</taxon>
        <taxon>Plectus</taxon>
    </lineage>
</organism>
<evidence type="ECO:0000313" key="3">
    <source>
        <dbReference type="WBParaSite" id="PSAMB.scaffold1244size33878.g11971.t1"/>
    </source>
</evidence>
<accession>A0A914UTB6</accession>
<protein>
    <submittedName>
        <fullName evidence="3">Uncharacterized protein</fullName>
    </submittedName>
</protein>
<dbReference type="WBParaSite" id="PSAMB.scaffold1244size33878.g11971.t1">
    <property type="protein sequence ID" value="PSAMB.scaffold1244size33878.g11971.t1"/>
    <property type="gene ID" value="PSAMB.scaffold1244size33878.g11971"/>
</dbReference>
<reference evidence="3" key="1">
    <citation type="submission" date="2022-11" db="UniProtKB">
        <authorList>
            <consortium name="WormBaseParasite"/>
        </authorList>
    </citation>
    <scope>IDENTIFICATION</scope>
</reference>
<dbReference type="AlphaFoldDB" id="A0A914UTB6"/>
<evidence type="ECO:0000313" key="2">
    <source>
        <dbReference type="Proteomes" id="UP000887566"/>
    </source>
</evidence>
<feature type="compositionally biased region" description="Low complexity" evidence="1">
    <location>
        <begin position="96"/>
        <end position="109"/>
    </location>
</feature>
<sequence length="160" mass="17918">MEPLSWPWQTPICNKIVCSKLHFARRNGRARGYVAATRAPQRYAEMTEKDSGALTPTARGELFVGTNGFFRTTDRPRRNRLRYFHIADLTVAPTRSWGSAGSSAPTASPRSPPGNGTRRHSLDYVVIDTVALCADHRRPRNRCRRLVDCKELPVRQGAGV</sequence>
<dbReference type="Proteomes" id="UP000887566">
    <property type="component" value="Unplaced"/>
</dbReference>
<keyword evidence="2" id="KW-1185">Reference proteome</keyword>
<name>A0A914UTB6_9BILA</name>
<feature type="region of interest" description="Disordered" evidence="1">
    <location>
        <begin position="95"/>
        <end position="120"/>
    </location>
</feature>
<proteinExistence type="predicted"/>